<sequence length="137" mass="15397">MTTRIPDDYLDLFTGSAFGHLATVMADGSPQVTPVWVAVEERDGGQVVLVNSKQGRLKNRNMARRPRVALSVQDPERPYRYVSVRGVVESVSTDGAEEQLEGLSQRYLGTAYPWYRPGEVRELFRIRPDRVVVADFG</sequence>
<evidence type="ECO:0000259" key="2">
    <source>
        <dbReference type="Pfam" id="PF01243"/>
    </source>
</evidence>
<dbReference type="PANTHER" id="PTHR35176">
    <property type="entry name" value="HEME OXYGENASE HI_0854-RELATED"/>
    <property type="match status" value="1"/>
</dbReference>
<dbReference type="GO" id="GO:0016627">
    <property type="term" value="F:oxidoreductase activity, acting on the CH-CH group of donors"/>
    <property type="evidence" value="ECO:0007669"/>
    <property type="project" value="TreeGrafter"/>
</dbReference>
<feature type="domain" description="Pyridoxamine 5'-phosphate oxidase N-terminal" evidence="2">
    <location>
        <begin position="7"/>
        <end position="131"/>
    </location>
</feature>
<dbReference type="RefSeq" id="WP_203995097.1">
    <property type="nucleotide sequence ID" value="NZ_BOPG01000024.1"/>
</dbReference>
<dbReference type="GO" id="GO:0005829">
    <property type="term" value="C:cytosol"/>
    <property type="evidence" value="ECO:0007669"/>
    <property type="project" value="TreeGrafter"/>
</dbReference>
<dbReference type="SUPFAM" id="SSF50475">
    <property type="entry name" value="FMN-binding split barrel"/>
    <property type="match status" value="1"/>
</dbReference>
<name>A0A8J4E021_9ACTN</name>
<dbReference type="GO" id="GO:0070967">
    <property type="term" value="F:coenzyme F420 binding"/>
    <property type="evidence" value="ECO:0007669"/>
    <property type="project" value="TreeGrafter"/>
</dbReference>
<dbReference type="Pfam" id="PF01243">
    <property type="entry name" value="PNPOx_N"/>
    <property type="match status" value="1"/>
</dbReference>
<organism evidence="3 4">
    <name type="scientific">Virgisporangium aurantiacum</name>
    <dbReference type="NCBI Taxonomy" id="175570"/>
    <lineage>
        <taxon>Bacteria</taxon>
        <taxon>Bacillati</taxon>
        <taxon>Actinomycetota</taxon>
        <taxon>Actinomycetes</taxon>
        <taxon>Micromonosporales</taxon>
        <taxon>Micromonosporaceae</taxon>
        <taxon>Virgisporangium</taxon>
    </lineage>
</organism>
<dbReference type="InterPro" id="IPR011576">
    <property type="entry name" value="Pyridox_Oxase_N"/>
</dbReference>
<dbReference type="EMBL" id="BOPG01000024">
    <property type="protein sequence ID" value="GIJ56559.1"/>
    <property type="molecule type" value="Genomic_DNA"/>
</dbReference>
<dbReference type="InterPro" id="IPR052019">
    <property type="entry name" value="F420H2_bilvrd_red/Heme_oxyg"/>
</dbReference>
<dbReference type="AlphaFoldDB" id="A0A8J4E021"/>
<reference evidence="3" key="1">
    <citation type="submission" date="2021-01" db="EMBL/GenBank/DDBJ databases">
        <title>Whole genome shotgun sequence of Virgisporangium aurantiacum NBRC 16421.</title>
        <authorList>
            <person name="Komaki H."/>
            <person name="Tamura T."/>
        </authorList>
    </citation>
    <scope>NUCLEOTIDE SEQUENCE</scope>
    <source>
        <strain evidence="3">NBRC 16421</strain>
    </source>
</reference>
<keyword evidence="1" id="KW-0560">Oxidoreductase</keyword>
<protein>
    <submittedName>
        <fullName evidence="3">PPOX class F420-dependent enzyme</fullName>
    </submittedName>
</protein>
<evidence type="ECO:0000313" key="3">
    <source>
        <dbReference type="EMBL" id="GIJ56559.1"/>
    </source>
</evidence>
<accession>A0A8J4E021</accession>
<evidence type="ECO:0000313" key="4">
    <source>
        <dbReference type="Proteomes" id="UP000612585"/>
    </source>
</evidence>
<gene>
    <name evidence="3" type="ORF">Vau01_040750</name>
</gene>
<proteinExistence type="predicted"/>
<keyword evidence="4" id="KW-1185">Reference proteome</keyword>
<dbReference type="NCBIfam" id="TIGR03618">
    <property type="entry name" value="Rv1155_F420"/>
    <property type="match status" value="1"/>
</dbReference>
<evidence type="ECO:0000256" key="1">
    <source>
        <dbReference type="ARBA" id="ARBA00023002"/>
    </source>
</evidence>
<dbReference type="InterPro" id="IPR019920">
    <property type="entry name" value="F420-binding_dom_put"/>
</dbReference>
<dbReference type="Gene3D" id="2.30.110.10">
    <property type="entry name" value="Electron Transport, Fmn-binding Protein, Chain A"/>
    <property type="match status" value="1"/>
</dbReference>
<dbReference type="Proteomes" id="UP000612585">
    <property type="component" value="Unassembled WGS sequence"/>
</dbReference>
<comment type="caution">
    <text evidence="3">The sequence shown here is derived from an EMBL/GenBank/DDBJ whole genome shotgun (WGS) entry which is preliminary data.</text>
</comment>
<dbReference type="PANTHER" id="PTHR35176:SF6">
    <property type="entry name" value="HEME OXYGENASE HI_0854-RELATED"/>
    <property type="match status" value="1"/>
</dbReference>
<dbReference type="InterPro" id="IPR012349">
    <property type="entry name" value="Split_barrel_FMN-bd"/>
</dbReference>